<keyword evidence="3" id="KW-1185">Reference proteome</keyword>
<sequence>MTEIDDLRRLFDDAPCGYAVLAGPEGPVRHANAELARLVGRPVGELVGTATLASLLTVGGRILLETHLLPMLEHDGVVREVALDLLRPDGGRVPVLLNASTSAGDPAVRVVLFEVRDRHRYEQDLLVATRAAEQARSAATALAQTLQQTLIPPAPPEIPHLTIAAAYRPAGDGTMVGGDFYDVFQVAADAWCVVLGDVSGKGASAAAVTSFVRYTTRALALDHPDPSDLLRRLDRALRAHGTDHYCTVVVAFLARHGEAWEVRLALAGHPPALLRDAATGLVHELGVFGSPIGLLETTGFTTVTHLLRDETLTLYTDGVTEARGEDGLFGESRLERLIAGGPHDPRAITDAITEEVLRYQRGVAADDIAVVTLAARSSDVSGPPAARGS</sequence>
<dbReference type="PANTHER" id="PTHR43156">
    <property type="entry name" value="STAGE II SPORULATION PROTEIN E-RELATED"/>
    <property type="match status" value="1"/>
</dbReference>
<dbReference type="Gene3D" id="3.30.450.20">
    <property type="entry name" value="PAS domain"/>
    <property type="match status" value="1"/>
</dbReference>
<dbReference type="Gene3D" id="3.60.40.10">
    <property type="entry name" value="PPM-type phosphatase domain"/>
    <property type="match status" value="1"/>
</dbReference>
<dbReference type="AlphaFoldDB" id="A0A1G7BKG9"/>
<dbReference type="SUPFAM" id="SSF55785">
    <property type="entry name" value="PYP-like sensor domain (PAS domain)"/>
    <property type="match status" value="1"/>
</dbReference>
<proteinExistence type="predicted"/>
<evidence type="ECO:0000313" key="3">
    <source>
        <dbReference type="Proteomes" id="UP000199034"/>
    </source>
</evidence>
<accession>A0A1G7BKG9</accession>
<name>A0A1G7BKG9_9ACTN</name>
<dbReference type="OrthoDB" id="5241041at2"/>
<dbReference type="SMART" id="SM00331">
    <property type="entry name" value="PP2C_SIG"/>
    <property type="match status" value="1"/>
</dbReference>
<dbReference type="InterPro" id="IPR036457">
    <property type="entry name" value="PPM-type-like_dom_sf"/>
</dbReference>
<dbReference type="RefSeq" id="WP_090860926.1">
    <property type="nucleotide sequence ID" value="NZ_FMZM01000018.1"/>
</dbReference>
<dbReference type="InterPro" id="IPR035965">
    <property type="entry name" value="PAS-like_dom_sf"/>
</dbReference>
<gene>
    <name evidence="2" type="ORF">SAMN05421872_11855</name>
</gene>
<protein>
    <submittedName>
        <fullName evidence="2">Sigma-B regulation protein RsbU (Phosphoserine phosphatase)</fullName>
    </submittedName>
</protein>
<organism evidence="2 3">
    <name type="scientific">Nocardioides lianchengensis</name>
    <dbReference type="NCBI Taxonomy" id="1045774"/>
    <lineage>
        <taxon>Bacteria</taxon>
        <taxon>Bacillati</taxon>
        <taxon>Actinomycetota</taxon>
        <taxon>Actinomycetes</taxon>
        <taxon>Propionibacteriales</taxon>
        <taxon>Nocardioidaceae</taxon>
        <taxon>Nocardioides</taxon>
    </lineage>
</organism>
<dbReference type="Pfam" id="PF07228">
    <property type="entry name" value="SpoIIE"/>
    <property type="match status" value="1"/>
</dbReference>
<evidence type="ECO:0000256" key="1">
    <source>
        <dbReference type="ARBA" id="ARBA00022801"/>
    </source>
</evidence>
<dbReference type="PANTHER" id="PTHR43156:SF2">
    <property type="entry name" value="STAGE II SPORULATION PROTEIN E"/>
    <property type="match status" value="1"/>
</dbReference>
<dbReference type="STRING" id="1045774.SAMN05421872_11855"/>
<dbReference type="GO" id="GO:0016791">
    <property type="term" value="F:phosphatase activity"/>
    <property type="evidence" value="ECO:0007669"/>
    <property type="project" value="TreeGrafter"/>
</dbReference>
<dbReference type="SUPFAM" id="SSF81606">
    <property type="entry name" value="PP2C-like"/>
    <property type="match status" value="1"/>
</dbReference>
<dbReference type="InterPro" id="IPR001932">
    <property type="entry name" value="PPM-type_phosphatase-like_dom"/>
</dbReference>
<keyword evidence="1" id="KW-0378">Hydrolase</keyword>
<dbReference type="InterPro" id="IPR052016">
    <property type="entry name" value="Bact_Sigma-Reg"/>
</dbReference>
<dbReference type="Proteomes" id="UP000199034">
    <property type="component" value="Unassembled WGS sequence"/>
</dbReference>
<evidence type="ECO:0000313" key="2">
    <source>
        <dbReference type="EMBL" id="SDE27559.1"/>
    </source>
</evidence>
<dbReference type="EMBL" id="FMZM01000018">
    <property type="protein sequence ID" value="SDE27559.1"/>
    <property type="molecule type" value="Genomic_DNA"/>
</dbReference>
<reference evidence="2 3" key="1">
    <citation type="submission" date="2016-10" db="EMBL/GenBank/DDBJ databases">
        <authorList>
            <person name="de Groot N.N."/>
        </authorList>
    </citation>
    <scope>NUCLEOTIDE SEQUENCE [LARGE SCALE GENOMIC DNA]</scope>
    <source>
        <strain evidence="2 3">CGMCC 4.6858</strain>
    </source>
</reference>